<dbReference type="AlphaFoldDB" id="A0A059EVX5"/>
<dbReference type="EMBL" id="KK365445">
    <property type="protein sequence ID" value="KCZ79017.1"/>
    <property type="molecule type" value="Genomic_DNA"/>
</dbReference>
<evidence type="ECO:0000259" key="1">
    <source>
        <dbReference type="SMART" id="SM01126"/>
    </source>
</evidence>
<dbReference type="InterPro" id="IPR053164">
    <property type="entry name" value="IS1016-like_transposase"/>
</dbReference>
<dbReference type="HOGENOM" id="CLU_044348_6_0_1"/>
<dbReference type="VEuPathDB" id="MicrosporidiaDB:H312_03599"/>
<dbReference type="Pfam" id="PF12762">
    <property type="entry name" value="DDE_Tnp_IS1595"/>
    <property type="match status" value="1"/>
</dbReference>
<name>A0A059EVX5_9MICR</name>
<evidence type="ECO:0000313" key="3">
    <source>
        <dbReference type="Proteomes" id="UP000030655"/>
    </source>
</evidence>
<sequence length="132" mass="15578">VGGIERTPYKKCFYIEVADRSAETIQNILNTFVWPGSIIYTDCFKSYVPSCRNLNFSHLTVNHKENFVDPITLVHTNTIEGLNNGLKHLIKPRNRTKKNINGWLFYFTWRRQNKKKIWKGFLKALKVIKYLN</sequence>
<dbReference type="Proteomes" id="UP000030655">
    <property type="component" value="Unassembled WGS sequence"/>
</dbReference>
<keyword evidence="3" id="KW-1185">Reference proteome</keyword>
<feature type="non-terminal residue" evidence="2">
    <location>
        <position position="1"/>
    </location>
</feature>
<organism evidence="2 3">
    <name type="scientific">Anncaliia algerae PRA339</name>
    <dbReference type="NCBI Taxonomy" id="1288291"/>
    <lineage>
        <taxon>Eukaryota</taxon>
        <taxon>Fungi</taxon>
        <taxon>Fungi incertae sedis</taxon>
        <taxon>Microsporidia</taxon>
        <taxon>Tubulinosematoidea</taxon>
        <taxon>Tubulinosematidae</taxon>
        <taxon>Anncaliia</taxon>
    </lineage>
</organism>
<dbReference type="SMART" id="SM01126">
    <property type="entry name" value="DDE_Tnp_IS1595"/>
    <property type="match status" value="1"/>
</dbReference>
<evidence type="ECO:0000313" key="2">
    <source>
        <dbReference type="EMBL" id="KCZ79017.1"/>
    </source>
</evidence>
<dbReference type="InterPro" id="IPR024445">
    <property type="entry name" value="Tnp_ISXO2-like"/>
</dbReference>
<dbReference type="PANTHER" id="PTHR47163">
    <property type="entry name" value="DDE_TNP_IS1595 DOMAIN-CONTAINING PROTEIN"/>
    <property type="match status" value="1"/>
</dbReference>
<dbReference type="OrthoDB" id="2278611at2759"/>
<accession>A0A059EVX5</accession>
<reference evidence="3" key="1">
    <citation type="submission" date="2013-02" db="EMBL/GenBank/DDBJ databases">
        <authorList>
            <consortium name="The Broad Institute Genome Sequencing Platform"/>
            <person name="Cuomo C."/>
            <person name="Becnel J."/>
            <person name="Sanscrainte N."/>
            <person name="Walker B."/>
            <person name="Young S.K."/>
            <person name="Zeng Q."/>
            <person name="Gargeya S."/>
            <person name="Fitzgerald M."/>
            <person name="Haas B."/>
            <person name="Abouelleil A."/>
            <person name="Alvarado L."/>
            <person name="Arachchi H.M."/>
            <person name="Berlin A.M."/>
            <person name="Chapman S.B."/>
            <person name="Dewar J."/>
            <person name="Goldberg J."/>
            <person name="Griggs A."/>
            <person name="Gujja S."/>
            <person name="Hansen M."/>
            <person name="Howarth C."/>
            <person name="Imamovic A."/>
            <person name="Larimer J."/>
            <person name="McCowan C."/>
            <person name="Murphy C."/>
            <person name="Neiman D."/>
            <person name="Pearson M."/>
            <person name="Priest M."/>
            <person name="Roberts A."/>
            <person name="Saif S."/>
            <person name="Shea T."/>
            <person name="Sisk P."/>
            <person name="Sykes S."/>
            <person name="Wortman J."/>
            <person name="Nusbaum C."/>
            <person name="Birren B."/>
        </authorList>
    </citation>
    <scope>NUCLEOTIDE SEQUENCE [LARGE SCALE GENOMIC DNA]</scope>
    <source>
        <strain evidence="3">PRA339</strain>
    </source>
</reference>
<gene>
    <name evidence="2" type="ORF">H312_03599</name>
</gene>
<reference evidence="2 3" key="2">
    <citation type="submission" date="2014-03" db="EMBL/GenBank/DDBJ databases">
        <title>The Genome Sequence of Anncaliia algerae insect isolate PRA339.</title>
        <authorList>
            <consortium name="The Broad Institute Genome Sequencing Platform"/>
            <consortium name="The Broad Institute Genome Sequencing Center for Infectious Disease"/>
            <person name="Cuomo C."/>
            <person name="Becnel J."/>
            <person name="Sanscrainte N."/>
            <person name="Walker B."/>
            <person name="Young S.K."/>
            <person name="Zeng Q."/>
            <person name="Gargeya S."/>
            <person name="Fitzgerald M."/>
            <person name="Haas B."/>
            <person name="Abouelleil A."/>
            <person name="Alvarado L."/>
            <person name="Arachchi H.M."/>
            <person name="Berlin A.M."/>
            <person name="Chapman S.B."/>
            <person name="Dewar J."/>
            <person name="Goldberg J."/>
            <person name="Griggs A."/>
            <person name="Gujja S."/>
            <person name="Hansen M."/>
            <person name="Howarth C."/>
            <person name="Imamovic A."/>
            <person name="Larimer J."/>
            <person name="McCowan C."/>
            <person name="Murphy C."/>
            <person name="Neiman D."/>
            <person name="Pearson M."/>
            <person name="Priest M."/>
            <person name="Roberts A."/>
            <person name="Saif S."/>
            <person name="Shea T."/>
            <person name="Sisk P."/>
            <person name="Sykes S."/>
            <person name="Wortman J."/>
            <person name="Nusbaum C."/>
            <person name="Birren B."/>
        </authorList>
    </citation>
    <scope>NUCLEOTIDE SEQUENCE [LARGE SCALE GENOMIC DNA]</scope>
    <source>
        <strain evidence="2 3">PRA339</strain>
    </source>
</reference>
<protein>
    <recommendedName>
        <fullName evidence="1">ISXO2-like transposase domain-containing protein</fullName>
    </recommendedName>
</protein>
<proteinExistence type="predicted"/>
<feature type="domain" description="ISXO2-like transposase" evidence="1">
    <location>
        <begin position="1"/>
        <end position="112"/>
    </location>
</feature>
<dbReference type="PANTHER" id="PTHR47163:SF2">
    <property type="entry name" value="SI:DKEY-17M8.2"/>
    <property type="match status" value="1"/>
</dbReference>
<dbReference type="STRING" id="1288291.A0A059EVX5"/>